<comment type="caution">
    <text evidence="2">The sequence shown here is derived from an EMBL/GenBank/DDBJ whole genome shotgun (WGS) entry which is preliminary data.</text>
</comment>
<dbReference type="PANTHER" id="PTHR37030">
    <property type="entry name" value="NUCLEOTIDYLTRANSFERASE"/>
    <property type="match status" value="1"/>
</dbReference>
<evidence type="ECO:0000313" key="2">
    <source>
        <dbReference type="EMBL" id="HHQ50764.1"/>
    </source>
</evidence>
<dbReference type="AlphaFoldDB" id="A0A7J3Z7F2"/>
<name>A0A7J3Z7F2_9CREN</name>
<dbReference type="PANTHER" id="PTHR37030:SF3">
    <property type="entry name" value="POLYMERASE NUCLEOTIDYL TRANSFERASE DOMAIN-CONTAINING PROTEIN"/>
    <property type="match status" value="1"/>
</dbReference>
<keyword evidence="2" id="KW-0808">Transferase</keyword>
<dbReference type="Gene3D" id="3.30.460.10">
    <property type="entry name" value="Beta Polymerase, domain 2"/>
    <property type="match status" value="1"/>
</dbReference>
<dbReference type="CDD" id="cd05403">
    <property type="entry name" value="NT_KNTase_like"/>
    <property type="match status" value="1"/>
</dbReference>
<protein>
    <submittedName>
        <fullName evidence="2">Nucleotidyltransferase domain-containing protein</fullName>
    </submittedName>
</protein>
<gene>
    <name evidence="2" type="ORF">ENM66_05385</name>
</gene>
<feature type="domain" description="Polymerase nucleotidyl transferase" evidence="1">
    <location>
        <begin position="21"/>
        <end position="98"/>
    </location>
</feature>
<accession>A0A7J3Z7F2</accession>
<dbReference type="GO" id="GO:0016779">
    <property type="term" value="F:nucleotidyltransferase activity"/>
    <property type="evidence" value="ECO:0007669"/>
    <property type="project" value="InterPro"/>
</dbReference>
<proteinExistence type="predicted"/>
<evidence type="ECO:0000259" key="1">
    <source>
        <dbReference type="Pfam" id="PF01909"/>
    </source>
</evidence>
<dbReference type="EMBL" id="DRYQ01000081">
    <property type="protein sequence ID" value="HHQ50764.1"/>
    <property type="molecule type" value="Genomic_DNA"/>
</dbReference>
<dbReference type="Pfam" id="PF01909">
    <property type="entry name" value="NTP_transf_2"/>
    <property type="match status" value="1"/>
</dbReference>
<organism evidence="2">
    <name type="scientific">Ignisphaera aggregans</name>
    <dbReference type="NCBI Taxonomy" id="334771"/>
    <lineage>
        <taxon>Archaea</taxon>
        <taxon>Thermoproteota</taxon>
        <taxon>Thermoprotei</taxon>
        <taxon>Desulfurococcales</taxon>
        <taxon>Desulfurococcaceae</taxon>
        <taxon>Ignisphaera</taxon>
    </lineage>
</organism>
<dbReference type="InterPro" id="IPR002934">
    <property type="entry name" value="Polymerase_NTP_transf_dom"/>
</dbReference>
<dbReference type="InterPro" id="IPR043519">
    <property type="entry name" value="NT_sf"/>
</dbReference>
<reference evidence="2" key="1">
    <citation type="journal article" date="2020" name="mSystems">
        <title>Genome- and Community-Level Interaction Insights into Carbon Utilization and Element Cycling Functions of Hydrothermarchaeota in Hydrothermal Sediment.</title>
        <authorList>
            <person name="Zhou Z."/>
            <person name="Liu Y."/>
            <person name="Xu W."/>
            <person name="Pan J."/>
            <person name="Luo Z.H."/>
            <person name="Li M."/>
        </authorList>
    </citation>
    <scope>NUCLEOTIDE SEQUENCE [LARGE SCALE GENOMIC DNA]</scope>
    <source>
        <strain evidence="2">SpSt-1105</strain>
    </source>
</reference>
<dbReference type="SUPFAM" id="SSF81301">
    <property type="entry name" value="Nucleotidyltransferase"/>
    <property type="match status" value="1"/>
</dbReference>
<sequence>MSKAFNYNPIHYLKNYLEIAKRVKSIVHRFDPSARVYVFGSVVKGKYTALSDIDILVVTSKPKLKYDIIVAVYSEVDAPVELHVATPAVFEKWYLKFIEPGEIVEV</sequence>